<evidence type="ECO:0000313" key="2">
    <source>
        <dbReference type="Proteomes" id="UP000322139"/>
    </source>
</evidence>
<dbReference type="AlphaFoldDB" id="A0A5D4R5X7"/>
<name>A0A5D4R5X7_9BACI</name>
<dbReference type="RefSeq" id="WP_148975518.1">
    <property type="nucleotide sequence ID" value="NZ_VTER01000007.1"/>
</dbReference>
<evidence type="ECO:0000313" key="1">
    <source>
        <dbReference type="EMBL" id="TYS46775.1"/>
    </source>
</evidence>
<protein>
    <submittedName>
        <fullName evidence="1">Uncharacterized protein</fullName>
    </submittedName>
</protein>
<sequence>MANDKARIIKDDLTEYSETVLQAFWYEIMVKFEREESEELITMLEIVEGELKKRSEEKCLVTTK</sequence>
<accession>A0A5D4R5X7</accession>
<proteinExistence type="predicted"/>
<comment type="caution">
    <text evidence="1">The sequence shown here is derived from an EMBL/GenBank/DDBJ whole genome shotgun (WGS) entry which is preliminary data.</text>
</comment>
<gene>
    <name evidence="1" type="ORF">FZD51_14990</name>
</gene>
<dbReference type="Proteomes" id="UP000322139">
    <property type="component" value="Unassembled WGS sequence"/>
</dbReference>
<dbReference type="EMBL" id="VTER01000007">
    <property type="protein sequence ID" value="TYS46775.1"/>
    <property type="molecule type" value="Genomic_DNA"/>
</dbReference>
<organism evidence="1 2">
    <name type="scientific">Bacillus infantis</name>
    <dbReference type="NCBI Taxonomy" id="324767"/>
    <lineage>
        <taxon>Bacteria</taxon>
        <taxon>Bacillati</taxon>
        <taxon>Bacillota</taxon>
        <taxon>Bacilli</taxon>
        <taxon>Bacillales</taxon>
        <taxon>Bacillaceae</taxon>
        <taxon>Bacillus</taxon>
    </lineage>
</organism>
<reference evidence="1 2" key="1">
    <citation type="submission" date="2019-08" db="EMBL/GenBank/DDBJ databases">
        <title>Bacillus genomes from the desert of Cuatro Cienegas, Coahuila.</title>
        <authorList>
            <person name="Olmedo-Alvarez G."/>
        </authorList>
    </citation>
    <scope>NUCLEOTIDE SEQUENCE [LARGE SCALE GENOMIC DNA]</scope>
    <source>
        <strain evidence="1 2">CH446_14T</strain>
    </source>
</reference>